<dbReference type="EMBL" id="CXSU01000005">
    <property type="protein sequence ID" value="CTQ48128.1"/>
    <property type="molecule type" value="Genomic_DNA"/>
</dbReference>
<gene>
    <name evidence="4" type="ORF">JDO7802_00130</name>
</gene>
<keyword evidence="5" id="KW-1185">Reference proteome</keyword>
<dbReference type="Pfam" id="PF04187">
    <property type="entry name" value="Cofac_haem_bdg"/>
    <property type="match status" value="2"/>
</dbReference>
<reference evidence="4 5" key="1">
    <citation type="submission" date="2015-07" db="EMBL/GenBank/DDBJ databases">
        <authorList>
            <person name="Noorani M."/>
        </authorList>
    </citation>
    <scope>NUCLEOTIDE SEQUENCE [LARGE SCALE GENOMIC DNA]</scope>
    <source>
        <strain evidence="4 5">CECT 7802</strain>
    </source>
</reference>
<dbReference type="SUPFAM" id="SSF159501">
    <property type="entry name" value="EreA/ChaN-like"/>
    <property type="match status" value="1"/>
</dbReference>
<dbReference type="Proteomes" id="UP000049222">
    <property type="component" value="Unassembled WGS sequence"/>
</dbReference>
<evidence type="ECO:0000259" key="3">
    <source>
        <dbReference type="Pfam" id="PF04187"/>
    </source>
</evidence>
<dbReference type="RefSeq" id="WP_245624073.1">
    <property type="nucleotide sequence ID" value="NZ_CXSU01000005.1"/>
</dbReference>
<organism evidence="4 5">
    <name type="scientific">Jannaschia donghaensis</name>
    <dbReference type="NCBI Taxonomy" id="420998"/>
    <lineage>
        <taxon>Bacteria</taxon>
        <taxon>Pseudomonadati</taxon>
        <taxon>Pseudomonadota</taxon>
        <taxon>Alphaproteobacteria</taxon>
        <taxon>Rhodobacterales</taxon>
        <taxon>Roseobacteraceae</taxon>
        <taxon>Jannaschia</taxon>
    </lineage>
</organism>
<evidence type="ECO:0000313" key="4">
    <source>
        <dbReference type="EMBL" id="CTQ48128.1"/>
    </source>
</evidence>
<dbReference type="STRING" id="420998.JDO7802_00130"/>
<dbReference type="CDD" id="cd14727">
    <property type="entry name" value="ChanN-like"/>
    <property type="match status" value="1"/>
</dbReference>
<feature type="compositionally biased region" description="Basic and acidic residues" evidence="1">
    <location>
        <begin position="231"/>
        <end position="242"/>
    </location>
</feature>
<feature type="domain" description="Haem-binding uptake Tiki superfamily ChaN" evidence="3">
    <location>
        <begin position="21"/>
        <end position="104"/>
    </location>
</feature>
<feature type="signal peptide" evidence="2">
    <location>
        <begin position="1"/>
        <end position="20"/>
    </location>
</feature>
<keyword evidence="2" id="KW-0732">Signal</keyword>
<feature type="domain" description="Haem-binding uptake Tiki superfamily ChaN" evidence="3">
    <location>
        <begin position="128"/>
        <end position="199"/>
    </location>
</feature>
<feature type="region of interest" description="Disordered" evidence="1">
    <location>
        <begin position="221"/>
        <end position="242"/>
    </location>
</feature>
<proteinExistence type="predicted"/>
<dbReference type="AlphaFoldDB" id="A0A0M6YCQ5"/>
<accession>A0A0M6YCQ5</accession>
<dbReference type="Gene3D" id="3.40.50.11550">
    <property type="match status" value="1"/>
</dbReference>
<name>A0A0M6YCQ5_9RHOB</name>
<evidence type="ECO:0000256" key="1">
    <source>
        <dbReference type="SAM" id="MobiDB-lite"/>
    </source>
</evidence>
<evidence type="ECO:0000313" key="5">
    <source>
        <dbReference type="Proteomes" id="UP000049222"/>
    </source>
</evidence>
<protein>
    <submittedName>
        <fullName evidence="4">Putative iron-regulated protein</fullName>
    </submittedName>
</protein>
<evidence type="ECO:0000256" key="2">
    <source>
        <dbReference type="SAM" id="SignalP"/>
    </source>
</evidence>
<dbReference type="InterPro" id="IPR007314">
    <property type="entry name" value="Cofac_haem-bd_dom"/>
</dbReference>
<sequence length="242" mass="25740">MNYLIALLTVVSVSTFPAGAQTLPPADIYVLGEIHDNPHHHVVQARLVETLDPAAVVFEQLTDEQADRLSPDTPRDAHVLGEIFDWANSGWPDIAMYAPIMAATDAPILGAAGAPDDLSAYGLSDPLPQAEQTAREQLQADAHCGALPAAMLPQFVQRQRQADALFASRTIAAFDRYGGPVVLIAGNGHARTDWGVPAAIARVRPDLRVVALIQGEGGETLPGDVTVQSDAPDRDDPCAAFR</sequence>
<feature type="chain" id="PRO_5005807705" evidence="2">
    <location>
        <begin position="21"/>
        <end position="242"/>
    </location>
</feature>